<feature type="domain" description="Phosphatidic acid phosphatase type 2/haloperoxidase" evidence="2">
    <location>
        <begin position="15"/>
        <end position="101"/>
    </location>
</feature>
<dbReference type="GO" id="GO:0004601">
    <property type="term" value="F:peroxidase activity"/>
    <property type="evidence" value="ECO:0007669"/>
    <property type="project" value="UniProtKB-KW"/>
</dbReference>
<protein>
    <submittedName>
        <fullName evidence="3">Phosphatidic acid phosphatase type 2/haloperoxidase</fullName>
    </submittedName>
</protein>
<dbReference type="EMBL" id="LDAU01000260">
    <property type="protein sequence ID" value="KRW98228.1"/>
    <property type="molecule type" value="Genomic_DNA"/>
</dbReference>
<dbReference type="Pfam" id="PF01569">
    <property type="entry name" value="PAP2"/>
    <property type="match status" value="1"/>
</dbReference>
<dbReference type="GO" id="GO:0042392">
    <property type="term" value="F:sphingosine-1-phosphate phosphatase activity"/>
    <property type="evidence" value="ECO:0007669"/>
    <property type="project" value="TreeGrafter"/>
</dbReference>
<keyword evidence="1" id="KW-0812">Transmembrane</keyword>
<reference evidence="3 4" key="1">
    <citation type="journal article" date="2015" name="Sci. Rep.">
        <title>Genome of the facultative scuticociliatosis pathogen Pseudocohnilembus persalinus provides insight into its virulence through horizontal gene transfer.</title>
        <authorList>
            <person name="Xiong J."/>
            <person name="Wang G."/>
            <person name="Cheng J."/>
            <person name="Tian M."/>
            <person name="Pan X."/>
            <person name="Warren A."/>
            <person name="Jiang C."/>
            <person name="Yuan D."/>
            <person name="Miao W."/>
        </authorList>
    </citation>
    <scope>NUCLEOTIDE SEQUENCE [LARGE SCALE GENOMIC DNA]</scope>
    <source>
        <strain evidence="3">36N120E</strain>
    </source>
</reference>
<dbReference type="SUPFAM" id="SSF48317">
    <property type="entry name" value="Acid phosphatase/Vanadium-dependent haloperoxidase"/>
    <property type="match status" value="1"/>
</dbReference>
<keyword evidence="4" id="KW-1185">Reference proteome</keyword>
<dbReference type="Gene3D" id="1.20.144.10">
    <property type="entry name" value="Phosphatidic acid phosphatase type 2/haloperoxidase"/>
    <property type="match status" value="1"/>
</dbReference>
<proteinExistence type="predicted"/>
<comment type="caution">
    <text evidence="3">The sequence shown here is derived from an EMBL/GenBank/DDBJ whole genome shotgun (WGS) entry which is preliminary data.</text>
</comment>
<keyword evidence="1" id="KW-0472">Membrane</keyword>
<keyword evidence="3" id="KW-0575">Peroxidase</keyword>
<feature type="transmembrane region" description="Helical" evidence="1">
    <location>
        <begin position="123"/>
        <end position="144"/>
    </location>
</feature>
<feature type="transmembrane region" description="Helical" evidence="1">
    <location>
        <begin position="83"/>
        <end position="102"/>
    </location>
</feature>
<dbReference type="AlphaFoldDB" id="A0A0V0Q852"/>
<dbReference type="PANTHER" id="PTHR14969">
    <property type="entry name" value="SPHINGOSINE-1-PHOSPHATE PHOSPHOHYDROLASE"/>
    <property type="match status" value="1"/>
</dbReference>
<dbReference type="CDD" id="cd01610">
    <property type="entry name" value="PAP2_like"/>
    <property type="match status" value="1"/>
</dbReference>
<evidence type="ECO:0000313" key="4">
    <source>
        <dbReference type="Proteomes" id="UP000054937"/>
    </source>
</evidence>
<organism evidence="3 4">
    <name type="scientific">Pseudocohnilembus persalinus</name>
    <name type="common">Ciliate</name>
    <dbReference type="NCBI Taxonomy" id="266149"/>
    <lineage>
        <taxon>Eukaryota</taxon>
        <taxon>Sar</taxon>
        <taxon>Alveolata</taxon>
        <taxon>Ciliophora</taxon>
        <taxon>Intramacronucleata</taxon>
        <taxon>Oligohymenophorea</taxon>
        <taxon>Scuticociliatia</taxon>
        <taxon>Philasterida</taxon>
        <taxon>Pseudocohnilembidae</taxon>
        <taxon>Pseudocohnilembus</taxon>
    </lineage>
</organism>
<feature type="transmembrane region" description="Helical" evidence="1">
    <location>
        <begin position="52"/>
        <end position="71"/>
    </location>
</feature>
<dbReference type="InterPro" id="IPR000326">
    <property type="entry name" value="PAP2/HPO"/>
</dbReference>
<dbReference type="PANTHER" id="PTHR14969:SF13">
    <property type="entry name" value="AT30094P"/>
    <property type="match status" value="1"/>
</dbReference>
<dbReference type="InterPro" id="IPR036938">
    <property type="entry name" value="PAP2/HPO_sf"/>
</dbReference>
<evidence type="ECO:0000259" key="2">
    <source>
        <dbReference type="Pfam" id="PF01569"/>
    </source>
</evidence>
<keyword evidence="1" id="KW-1133">Transmembrane helix</keyword>
<evidence type="ECO:0000256" key="1">
    <source>
        <dbReference type="SAM" id="Phobius"/>
    </source>
</evidence>
<dbReference type="Proteomes" id="UP000054937">
    <property type="component" value="Unassembled WGS sequence"/>
</dbReference>
<name>A0A0V0Q852_PSEPJ</name>
<dbReference type="InParanoid" id="A0A0V0Q852"/>
<keyword evidence="3" id="KW-0560">Oxidoreductase</keyword>
<gene>
    <name evidence="3" type="ORF">PPERSA_05572</name>
</gene>
<accession>A0A0V0Q852</accession>
<evidence type="ECO:0000313" key="3">
    <source>
        <dbReference type="EMBL" id="KRW98228.1"/>
    </source>
</evidence>
<sequence>MARNSIKAYECAVEFGNPSGHAMMSALCFTIFPYAVDNDFYRFKNKMGKISLTKIFICIFNFIYIGLIMVARISVGVHSLNQVILGFTYGILFSAIYVEFMNGYLNSYISYINQIEKRHKIKYVAYVNLIYIVFIGSLFGIFYLSKSNQWFNFYKLVYYYENQINSFISQIQQVINQNNKQLQKYKAKVFVQNIRIRLYNKYKIHQAFFITNVLQIQE</sequence>